<feature type="domain" description="Metallo-beta-lactamase" evidence="6">
    <location>
        <begin position="33"/>
        <end position="286"/>
    </location>
</feature>
<dbReference type="PANTHER" id="PTHR23131:SF0">
    <property type="entry name" value="ENDORIBONUCLEASE LACTB2"/>
    <property type="match status" value="1"/>
</dbReference>
<dbReference type="Pfam" id="PF17778">
    <property type="entry name" value="WHD_BLACT"/>
    <property type="match status" value="1"/>
</dbReference>
<dbReference type="GO" id="GO:0044550">
    <property type="term" value="P:secondary metabolite biosynthetic process"/>
    <property type="evidence" value="ECO:0007669"/>
    <property type="project" value="TreeGrafter"/>
</dbReference>
<feature type="region of interest" description="Disordered" evidence="5">
    <location>
        <begin position="82"/>
        <end position="108"/>
    </location>
</feature>
<dbReference type="PANTHER" id="PTHR23131">
    <property type="entry name" value="ENDORIBONUCLEASE LACTB2"/>
    <property type="match status" value="1"/>
</dbReference>
<dbReference type="CDD" id="cd07722">
    <property type="entry name" value="LACTB2-like_MBL-fold"/>
    <property type="match status" value="1"/>
</dbReference>
<evidence type="ECO:0000256" key="1">
    <source>
        <dbReference type="ARBA" id="ARBA00006759"/>
    </source>
</evidence>
<dbReference type="Gene3D" id="1.10.10.10">
    <property type="entry name" value="Winged helix-like DNA-binding domain superfamily/Winged helix DNA-binding domain"/>
    <property type="match status" value="1"/>
</dbReference>
<evidence type="ECO:0000256" key="5">
    <source>
        <dbReference type="SAM" id="MobiDB-lite"/>
    </source>
</evidence>
<evidence type="ECO:0000256" key="3">
    <source>
        <dbReference type="ARBA" id="ARBA00022801"/>
    </source>
</evidence>
<dbReference type="InterPro" id="IPR036866">
    <property type="entry name" value="RibonucZ/Hydroxyglut_hydro"/>
</dbReference>
<evidence type="ECO:0000256" key="2">
    <source>
        <dbReference type="ARBA" id="ARBA00022723"/>
    </source>
</evidence>
<evidence type="ECO:0000313" key="8">
    <source>
        <dbReference type="Proteomes" id="UP000239563"/>
    </source>
</evidence>
<evidence type="ECO:0000313" key="7">
    <source>
        <dbReference type="EMBL" id="SJX61900.1"/>
    </source>
</evidence>
<dbReference type="Gene3D" id="3.60.15.10">
    <property type="entry name" value="Ribonuclease Z/Hydroxyacylglutathione hydrolase-like"/>
    <property type="match status" value="1"/>
</dbReference>
<keyword evidence="4" id="KW-0862">Zinc</keyword>
<dbReference type="SMART" id="SM00849">
    <property type="entry name" value="Lactamase_B"/>
    <property type="match status" value="1"/>
</dbReference>
<dbReference type="InterPro" id="IPR050662">
    <property type="entry name" value="Sec-metab_biosynth-thioest"/>
</dbReference>
<comment type="similarity">
    <text evidence="1">Belongs to the metallo-beta-lactamase superfamily. Glyoxalase II family.</text>
</comment>
<sequence>MAEARKAVEDLVRLSSRVIRILGQNPGPYTLAGTNTYLVTLPPAASSTKLASRPSILVDTGEGIESYIPLLERALKGAVDGDALQPSHARKASSSTRDEAMDEDDEDEDDLTSWISDIVLTHRHHDHVGGLPSILSLLSKLRAEATVTLPAPRIHKFPDAESDPDLVKMLHALPKGSFTPYAESEGAPSPLWPLQEGSVVQATNGDVASSLHVLHTPGHTADHICLLLAEEKTLLTGDHVLGQGTTVFEDLTAYLSSLRKCSRALEEVGPSLVESSTTENRLYPAHGPVVDEGRKMLKQYLDHRLEREAQVVELLKSSPDADAAQTSSSITVAGKEYRLGSPWKIRQMVLKLYSNYPENLFPAAARGLYLHLRTLSSPDVEQGKSSRVRCLHTTSFARRASAEAAQDVGNCPPMPRSDAEWVEAMELDWALIEPQAASGPNHQHL</sequence>
<dbReference type="Pfam" id="PF00753">
    <property type="entry name" value="Lactamase_B"/>
    <property type="match status" value="1"/>
</dbReference>
<reference evidence="7 8" key="1">
    <citation type="submission" date="2017-02" db="EMBL/GenBank/DDBJ databases">
        <authorList>
            <person name="Peterson S.W."/>
        </authorList>
    </citation>
    <scope>NUCLEOTIDE SEQUENCE [LARGE SCALE GENOMIC DNA]</scope>
    <source>
        <strain evidence="7 8">SRS1_H2-8</strain>
    </source>
</reference>
<dbReference type="Proteomes" id="UP000239563">
    <property type="component" value="Chromosome III"/>
</dbReference>
<accession>A0A2N8UB04</accession>
<dbReference type="EMBL" id="LT795056">
    <property type="protein sequence ID" value="SJX61900.1"/>
    <property type="molecule type" value="Genomic_DNA"/>
</dbReference>
<proteinExistence type="inferred from homology"/>
<name>A0A2N8UB04_9BASI</name>
<keyword evidence="3" id="KW-0378">Hydrolase</keyword>
<dbReference type="AlphaFoldDB" id="A0A2N8UB04"/>
<dbReference type="FunFam" id="3.60.15.10:FF:000183">
    <property type="entry name" value="Uncharacterized protein"/>
    <property type="match status" value="1"/>
</dbReference>
<organism evidence="7 8">
    <name type="scientific">Sporisorium reilianum f. sp. reilianum</name>
    <dbReference type="NCBI Taxonomy" id="72559"/>
    <lineage>
        <taxon>Eukaryota</taxon>
        <taxon>Fungi</taxon>
        <taxon>Dikarya</taxon>
        <taxon>Basidiomycota</taxon>
        <taxon>Ustilaginomycotina</taxon>
        <taxon>Ustilaginomycetes</taxon>
        <taxon>Ustilaginales</taxon>
        <taxon>Ustilaginaceae</taxon>
        <taxon>Sporisorium</taxon>
    </lineage>
</organism>
<dbReference type="InterPro" id="IPR047921">
    <property type="entry name" value="LACTB2-like_MBL-fold"/>
</dbReference>
<dbReference type="InterPro" id="IPR036388">
    <property type="entry name" value="WH-like_DNA-bd_sf"/>
</dbReference>
<dbReference type="SUPFAM" id="SSF56281">
    <property type="entry name" value="Metallo-hydrolase/oxidoreductase"/>
    <property type="match status" value="1"/>
</dbReference>
<gene>
    <name evidence="7" type="ORF">SRS1_12884</name>
</gene>
<keyword evidence="2" id="KW-0479">Metal-binding</keyword>
<dbReference type="InterPro" id="IPR041516">
    <property type="entry name" value="LACTB2_WH"/>
</dbReference>
<protein>
    <submittedName>
        <fullName evidence="7">Related to Lactamase, beta 2</fullName>
    </submittedName>
</protein>
<dbReference type="InterPro" id="IPR001279">
    <property type="entry name" value="Metallo-B-lactamas"/>
</dbReference>
<evidence type="ECO:0000256" key="4">
    <source>
        <dbReference type="ARBA" id="ARBA00022833"/>
    </source>
</evidence>
<evidence type="ECO:0000259" key="6">
    <source>
        <dbReference type="SMART" id="SM00849"/>
    </source>
</evidence>
<dbReference type="GO" id="GO:0016787">
    <property type="term" value="F:hydrolase activity"/>
    <property type="evidence" value="ECO:0007669"/>
    <property type="project" value="UniProtKB-KW"/>
</dbReference>
<dbReference type="GO" id="GO:0046872">
    <property type="term" value="F:metal ion binding"/>
    <property type="evidence" value="ECO:0007669"/>
    <property type="project" value="UniProtKB-KW"/>
</dbReference>